<protein>
    <submittedName>
        <fullName evidence="2">Uncharacterized protein</fullName>
    </submittedName>
</protein>
<evidence type="ECO:0000313" key="3">
    <source>
        <dbReference type="Proteomes" id="UP001165082"/>
    </source>
</evidence>
<reference evidence="2" key="1">
    <citation type="submission" date="2022-07" db="EMBL/GenBank/DDBJ databases">
        <title>Genome analysis of Parmales, a sister group of diatoms, reveals the evolutionary specialization of diatoms from phago-mixotrophs to photoautotrophs.</title>
        <authorList>
            <person name="Ban H."/>
            <person name="Sato S."/>
            <person name="Yoshikawa S."/>
            <person name="Kazumasa Y."/>
            <person name="Nakamura Y."/>
            <person name="Ichinomiya M."/>
            <person name="Saitoh K."/>
            <person name="Sato N."/>
            <person name="Blanc-Mathieu R."/>
            <person name="Endo H."/>
            <person name="Kuwata A."/>
            <person name="Ogata H."/>
        </authorList>
    </citation>
    <scope>NUCLEOTIDE SEQUENCE</scope>
</reference>
<keyword evidence="3" id="KW-1185">Reference proteome</keyword>
<proteinExistence type="predicted"/>
<name>A0A9W7L3L2_9STRA</name>
<evidence type="ECO:0000256" key="1">
    <source>
        <dbReference type="SAM" id="MobiDB-lite"/>
    </source>
</evidence>
<feature type="region of interest" description="Disordered" evidence="1">
    <location>
        <begin position="30"/>
        <end position="55"/>
    </location>
</feature>
<dbReference type="Proteomes" id="UP001165082">
    <property type="component" value="Unassembled WGS sequence"/>
</dbReference>
<feature type="non-terminal residue" evidence="2">
    <location>
        <position position="55"/>
    </location>
</feature>
<evidence type="ECO:0000313" key="2">
    <source>
        <dbReference type="EMBL" id="GMI24780.1"/>
    </source>
</evidence>
<dbReference type="EMBL" id="BRXZ01008333">
    <property type="protein sequence ID" value="GMI24780.1"/>
    <property type="molecule type" value="Genomic_DNA"/>
</dbReference>
<comment type="caution">
    <text evidence="2">The sequence shown here is derived from an EMBL/GenBank/DDBJ whole genome shotgun (WGS) entry which is preliminary data.</text>
</comment>
<feature type="compositionally biased region" description="Basic and acidic residues" evidence="1">
    <location>
        <begin position="43"/>
        <end position="55"/>
    </location>
</feature>
<accession>A0A9W7L3L2</accession>
<dbReference type="AlphaFoldDB" id="A0A9W7L3L2"/>
<organism evidence="2 3">
    <name type="scientific">Triparma retinervis</name>
    <dbReference type="NCBI Taxonomy" id="2557542"/>
    <lineage>
        <taxon>Eukaryota</taxon>
        <taxon>Sar</taxon>
        <taxon>Stramenopiles</taxon>
        <taxon>Ochrophyta</taxon>
        <taxon>Bolidophyceae</taxon>
        <taxon>Parmales</taxon>
        <taxon>Triparmaceae</taxon>
        <taxon>Triparma</taxon>
    </lineage>
</organism>
<sequence>MFRSMSPDHPSIYGLGAAYSSLPHLPFPQNLRLPPGSRAVRAGRFDGGEEREATQ</sequence>
<gene>
    <name evidence="2" type="ORF">TrRE_jg1372</name>
</gene>